<proteinExistence type="predicted"/>
<evidence type="ECO:0000256" key="4">
    <source>
        <dbReference type="PIRSR" id="PIRSR000097-3"/>
    </source>
</evidence>
<feature type="domain" description="NADP-dependent oxidoreductase" evidence="5">
    <location>
        <begin position="21"/>
        <end position="292"/>
    </location>
</feature>
<name>A0AAD8MQN5_9APIA</name>
<sequence length="321" mass="36258">MEIPTVKLHSTSGHLIMPVIGMGTTVDRWKYDPAAIKEALVEAVKAGYRHFDTAALYMSEPYLGEALAEALKLGIVSRNELFITTKLWAASAHPGHVIPALKKSLQNLQLEYVDLYLIHWPISIKPGKYVFPVNKEDLLPLDFKSVWADMEECQRLGLTKSIGVCNFSCKKIENLLSHATIPPAINQVEMSPVWQQKKLRDLCSANNITVTAYSPLGAAGNYWGTNQVMNCQVLHEIAKDRGKTVAQVILRWVYEQGVTLLVKSFNTKRMKENLEIFNWALLEDDYEKINAIQQSRGMPKYEFISENGPFKSADELWDGEM</sequence>
<dbReference type="Pfam" id="PF00248">
    <property type="entry name" value="Aldo_ket_red"/>
    <property type="match status" value="1"/>
</dbReference>
<evidence type="ECO:0000259" key="5">
    <source>
        <dbReference type="Pfam" id="PF00248"/>
    </source>
</evidence>
<dbReference type="PROSITE" id="PS00798">
    <property type="entry name" value="ALDOKETO_REDUCTASE_1"/>
    <property type="match status" value="1"/>
</dbReference>
<evidence type="ECO:0000256" key="3">
    <source>
        <dbReference type="PIRSR" id="PIRSR000097-2"/>
    </source>
</evidence>
<comment type="caution">
    <text evidence="6">The sequence shown here is derived from an EMBL/GenBank/DDBJ whole genome shotgun (WGS) entry which is preliminary data.</text>
</comment>
<reference evidence="6" key="2">
    <citation type="submission" date="2023-05" db="EMBL/GenBank/DDBJ databases">
        <authorList>
            <person name="Schelkunov M.I."/>
        </authorList>
    </citation>
    <scope>NUCLEOTIDE SEQUENCE</scope>
    <source>
        <strain evidence="6">Hsosn_3</strain>
        <tissue evidence="6">Leaf</tissue>
    </source>
</reference>
<evidence type="ECO:0000313" key="6">
    <source>
        <dbReference type="EMBL" id="KAK1381512.1"/>
    </source>
</evidence>
<dbReference type="PANTHER" id="PTHR11732">
    <property type="entry name" value="ALDO/KETO REDUCTASE"/>
    <property type="match status" value="1"/>
</dbReference>
<keyword evidence="7" id="KW-1185">Reference proteome</keyword>
<dbReference type="FunFam" id="3.20.20.100:FF:000014">
    <property type="entry name" value="NAD(P)-linked oxidoreductase superfamily protein"/>
    <property type="match status" value="1"/>
</dbReference>
<dbReference type="AlphaFoldDB" id="A0AAD8MQN5"/>
<evidence type="ECO:0000256" key="2">
    <source>
        <dbReference type="PIRSR" id="PIRSR000097-1"/>
    </source>
</evidence>
<feature type="binding site" evidence="3">
    <location>
        <position position="119"/>
    </location>
    <ligand>
        <name>substrate</name>
    </ligand>
</feature>
<dbReference type="PIRSF" id="PIRSF000097">
    <property type="entry name" value="AKR"/>
    <property type="match status" value="1"/>
</dbReference>
<dbReference type="Gene3D" id="3.20.20.100">
    <property type="entry name" value="NADP-dependent oxidoreductase domain"/>
    <property type="match status" value="1"/>
</dbReference>
<dbReference type="InterPro" id="IPR036812">
    <property type="entry name" value="NAD(P)_OxRdtase_dom_sf"/>
</dbReference>
<gene>
    <name evidence="6" type="ORF">POM88_028256</name>
</gene>
<keyword evidence="1" id="KW-0560">Oxidoreductase</keyword>
<dbReference type="InterPro" id="IPR044497">
    <property type="entry name" value="AKR4A/B"/>
</dbReference>
<dbReference type="PROSITE" id="PS00062">
    <property type="entry name" value="ALDOKETO_REDUCTASE_2"/>
    <property type="match status" value="1"/>
</dbReference>
<dbReference type="InterPro" id="IPR020471">
    <property type="entry name" value="AKR"/>
</dbReference>
<dbReference type="GO" id="GO:0016616">
    <property type="term" value="F:oxidoreductase activity, acting on the CH-OH group of donors, NAD or NADP as acceptor"/>
    <property type="evidence" value="ECO:0007669"/>
    <property type="project" value="InterPro"/>
</dbReference>
<dbReference type="EMBL" id="JAUIZM010000006">
    <property type="protein sequence ID" value="KAK1381512.1"/>
    <property type="molecule type" value="Genomic_DNA"/>
</dbReference>
<reference evidence="6" key="1">
    <citation type="submission" date="2023-02" db="EMBL/GenBank/DDBJ databases">
        <title>Genome of toxic invasive species Heracleum sosnowskyi carries increased number of genes despite the absence of recent whole-genome duplications.</title>
        <authorList>
            <person name="Schelkunov M."/>
            <person name="Shtratnikova V."/>
            <person name="Makarenko M."/>
            <person name="Klepikova A."/>
            <person name="Omelchenko D."/>
            <person name="Novikova G."/>
            <person name="Obukhova E."/>
            <person name="Bogdanov V."/>
            <person name="Penin A."/>
            <person name="Logacheva M."/>
        </authorList>
    </citation>
    <scope>NUCLEOTIDE SEQUENCE</scope>
    <source>
        <strain evidence="6">Hsosn_3</strain>
        <tissue evidence="6">Leaf</tissue>
    </source>
</reference>
<feature type="active site" description="Proton donor" evidence="2">
    <location>
        <position position="57"/>
    </location>
</feature>
<dbReference type="GO" id="GO:0044550">
    <property type="term" value="P:secondary metabolite biosynthetic process"/>
    <property type="evidence" value="ECO:0007669"/>
    <property type="project" value="UniProtKB-ARBA"/>
</dbReference>
<evidence type="ECO:0000256" key="1">
    <source>
        <dbReference type="ARBA" id="ARBA00023002"/>
    </source>
</evidence>
<organism evidence="6 7">
    <name type="scientific">Heracleum sosnowskyi</name>
    <dbReference type="NCBI Taxonomy" id="360622"/>
    <lineage>
        <taxon>Eukaryota</taxon>
        <taxon>Viridiplantae</taxon>
        <taxon>Streptophyta</taxon>
        <taxon>Embryophyta</taxon>
        <taxon>Tracheophyta</taxon>
        <taxon>Spermatophyta</taxon>
        <taxon>Magnoliopsida</taxon>
        <taxon>eudicotyledons</taxon>
        <taxon>Gunneridae</taxon>
        <taxon>Pentapetalae</taxon>
        <taxon>asterids</taxon>
        <taxon>campanulids</taxon>
        <taxon>Apiales</taxon>
        <taxon>Apiaceae</taxon>
        <taxon>Apioideae</taxon>
        <taxon>apioid superclade</taxon>
        <taxon>Tordylieae</taxon>
        <taxon>Tordyliinae</taxon>
        <taxon>Heracleum</taxon>
    </lineage>
</organism>
<dbReference type="SUPFAM" id="SSF51430">
    <property type="entry name" value="NAD(P)-linked oxidoreductase"/>
    <property type="match status" value="1"/>
</dbReference>
<feature type="site" description="Lowers pKa of active site Tyr" evidence="4">
    <location>
        <position position="86"/>
    </location>
</feature>
<dbReference type="InterPro" id="IPR023210">
    <property type="entry name" value="NADP_OxRdtase_dom"/>
</dbReference>
<accession>A0AAD8MQN5</accession>
<dbReference type="Proteomes" id="UP001237642">
    <property type="component" value="Unassembled WGS sequence"/>
</dbReference>
<dbReference type="InterPro" id="IPR018170">
    <property type="entry name" value="Aldo/ket_reductase_CS"/>
</dbReference>
<dbReference type="CDD" id="cd19124">
    <property type="entry name" value="AKR_AKR4A_4B"/>
    <property type="match status" value="1"/>
</dbReference>
<dbReference type="PROSITE" id="PS00063">
    <property type="entry name" value="ALDOKETO_REDUCTASE_3"/>
    <property type="match status" value="1"/>
</dbReference>
<protein>
    <submittedName>
        <fullName evidence="6">Non-functional NADPH-dependent codeinone reductase 2-like</fullName>
    </submittedName>
</protein>
<evidence type="ECO:0000313" key="7">
    <source>
        <dbReference type="Proteomes" id="UP001237642"/>
    </source>
</evidence>
<dbReference type="PRINTS" id="PR00069">
    <property type="entry name" value="ALDKETRDTASE"/>
</dbReference>